<protein>
    <recommendedName>
        <fullName evidence="4">Chemotaxis protein CheA</fullName>
        <ecNumber evidence="3">2.7.13.3</ecNumber>
    </recommendedName>
</protein>
<dbReference type="CDD" id="cd00088">
    <property type="entry name" value="HPT"/>
    <property type="match status" value="1"/>
</dbReference>
<dbReference type="Gene3D" id="3.30.70.1110">
    <property type="entry name" value="Histidine kinase CheA-like, P2 response regulator-binding domain"/>
    <property type="match status" value="1"/>
</dbReference>
<dbReference type="InterPro" id="IPR004358">
    <property type="entry name" value="Sig_transdc_His_kin-like_C"/>
</dbReference>
<dbReference type="SUPFAM" id="SSF47384">
    <property type="entry name" value="Homodimeric domain of signal transducing histidine kinase"/>
    <property type="match status" value="1"/>
</dbReference>
<dbReference type="Pfam" id="PF02518">
    <property type="entry name" value="HATPase_c"/>
    <property type="match status" value="1"/>
</dbReference>
<dbReference type="InterPro" id="IPR036097">
    <property type="entry name" value="HisK_dim/P_sf"/>
</dbReference>
<dbReference type="InterPro" id="IPR051315">
    <property type="entry name" value="Bact_Chemotaxis_CheA"/>
</dbReference>
<dbReference type="Pfam" id="PF07194">
    <property type="entry name" value="P2"/>
    <property type="match status" value="1"/>
</dbReference>
<dbReference type="Pfam" id="PF02895">
    <property type="entry name" value="H-kinase_dim"/>
    <property type="match status" value="1"/>
</dbReference>
<dbReference type="GO" id="GO:0000155">
    <property type="term" value="F:phosphorelay sensor kinase activity"/>
    <property type="evidence" value="ECO:0007669"/>
    <property type="project" value="InterPro"/>
</dbReference>
<keyword evidence="10" id="KW-0418">Kinase</keyword>
<dbReference type="InterPro" id="IPR003594">
    <property type="entry name" value="HATPase_dom"/>
</dbReference>
<evidence type="ECO:0000313" key="20">
    <source>
        <dbReference type="Proteomes" id="UP000050833"/>
    </source>
</evidence>
<dbReference type="InterPro" id="IPR010808">
    <property type="entry name" value="CheA_P2-bd"/>
</dbReference>
<comment type="catalytic activity">
    <reaction evidence="1">
        <text>ATP + protein L-histidine = ADP + protein N-phospho-L-histidine.</text>
        <dbReference type="EC" id="2.7.13.3"/>
    </reaction>
</comment>
<feature type="modified residue" description="Phosphohistidine" evidence="14">
    <location>
        <position position="51"/>
    </location>
</feature>
<dbReference type="PANTHER" id="PTHR43395">
    <property type="entry name" value="SENSOR HISTIDINE KINASE CHEA"/>
    <property type="match status" value="1"/>
</dbReference>
<evidence type="ECO:0000256" key="11">
    <source>
        <dbReference type="ARBA" id="ARBA00022840"/>
    </source>
</evidence>
<evidence type="ECO:0000256" key="14">
    <source>
        <dbReference type="PROSITE-ProRule" id="PRU00110"/>
    </source>
</evidence>
<feature type="compositionally biased region" description="Basic and acidic residues" evidence="15">
    <location>
        <begin position="300"/>
        <end position="326"/>
    </location>
</feature>
<dbReference type="PANTHER" id="PTHR43395:SF10">
    <property type="entry name" value="CHEMOTAXIS PROTEIN CHEA"/>
    <property type="match status" value="1"/>
</dbReference>
<reference evidence="19 20" key="1">
    <citation type="submission" date="2015-10" db="EMBL/GenBank/DDBJ databases">
        <title>Butyribacter intestini gen. nov., sp. nov., a butyric acid-producing bacterium of the family Lachnospiraceae isolated from the human faeces.</title>
        <authorList>
            <person name="Zou Y."/>
            <person name="Xue W."/>
            <person name="Luo G."/>
            <person name="Lv M."/>
        </authorList>
    </citation>
    <scope>NUCLEOTIDE SEQUENCE [LARGE SCALE GENOMIC DNA]</scope>
    <source>
        <strain evidence="19 20">TF01-11</strain>
    </source>
</reference>
<evidence type="ECO:0000256" key="4">
    <source>
        <dbReference type="ARBA" id="ARBA00021495"/>
    </source>
</evidence>
<dbReference type="SUPFAM" id="SSF47226">
    <property type="entry name" value="Histidine-containing phosphotransfer domain, HPT domain"/>
    <property type="match status" value="1"/>
</dbReference>
<dbReference type="GO" id="GO:0005524">
    <property type="term" value="F:ATP binding"/>
    <property type="evidence" value="ECO:0007669"/>
    <property type="project" value="UniProtKB-KW"/>
</dbReference>
<dbReference type="InterPro" id="IPR036890">
    <property type="entry name" value="HATPase_C_sf"/>
</dbReference>
<keyword evidence="7 14" id="KW-0597">Phosphoprotein</keyword>
<evidence type="ECO:0000256" key="5">
    <source>
        <dbReference type="ARBA" id="ARBA00022490"/>
    </source>
</evidence>
<evidence type="ECO:0000256" key="15">
    <source>
        <dbReference type="SAM" id="MobiDB-lite"/>
    </source>
</evidence>
<evidence type="ECO:0000256" key="8">
    <source>
        <dbReference type="ARBA" id="ARBA00022679"/>
    </source>
</evidence>
<evidence type="ECO:0000256" key="3">
    <source>
        <dbReference type="ARBA" id="ARBA00012438"/>
    </source>
</evidence>
<dbReference type="Gene3D" id="3.30.565.10">
    <property type="entry name" value="Histidine kinase-like ATPase, C-terminal domain"/>
    <property type="match status" value="1"/>
</dbReference>
<dbReference type="AlphaFoldDB" id="A0AAW3JUS3"/>
<dbReference type="Gene3D" id="2.30.30.40">
    <property type="entry name" value="SH3 Domains"/>
    <property type="match status" value="1"/>
</dbReference>
<feature type="domain" description="CheW-like" evidence="17">
    <location>
        <begin position="597"/>
        <end position="729"/>
    </location>
</feature>
<keyword evidence="12" id="KW-0902">Two-component regulatory system</keyword>
<dbReference type="InterPro" id="IPR004105">
    <property type="entry name" value="CheA-like_dim"/>
</dbReference>
<feature type="domain" description="HPt" evidence="18">
    <location>
        <begin position="3"/>
        <end position="110"/>
    </location>
</feature>
<dbReference type="InterPro" id="IPR037006">
    <property type="entry name" value="CheA-like_homodim_sf"/>
</dbReference>
<keyword evidence="6" id="KW-0145">Chemotaxis</keyword>
<evidence type="ECO:0000256" key="2">
    <source>
        <dbReference type="ARBA" id="ARBA00004496"/>
    </source>
</evidence>
<dbReference type="Gene3D" id="1.10.287.560">
    <property type="entry name" value="Histidine kinase CheA-like, homodimeric domain"/>
    <property type="match status" value="1"/>
</dbReference>
<feature type="domain" description="Histidine kinase" evidence="16">
    <location>
        <begin position="392"/>
        <end position="595"/>
    </location>
</feature>
<name>A0AAW3JUS3_9FIRM</name>
<dbReference type="PROSITE" id="PS50894">
    <property type="entry name" value="HPT"/>
    <property type="match status" value="1"/>
</dbReference>
<comment type="function">
    <text evidence="13">Involved in the transmission of sensory signals from the chemoreceptors to the flagellar motors. CheA is autophosphorylated; it can transfer its phosphate group to either CheB or CheY.</text>
</comment>
<comment type="subcellular location">
    <subcellularLocation>
        <location evidence="2">Cytoplasm</location>
    </subcellularLocation>
</comment>
<keyword evidence="20" id="KW-1185">Reference proteome</keyword>
<dbReference type="SMART" id="SM00387">
    <property type="entry name" value="HATPase_c"/>
    <property type="match status" value="1"/>
</dbReference>
<sequence length="729" mass="81211">MGDDMITEGMLDMFIFETEQGLENLENICLESKDVGEFDEDNVNEIFRIMHTIKGSSAVMMFQNVATLAHKLEDVFYFIRESHPDDVPHDELVDDVLEVSDFITEELEKIKDGADPDEDPTALIDKLDKFLKKIQNKSDKDAEQVIAEKQEKAKESEKPHFYIAPVASDDSKFYSIYITYYKETEMANIRAYMAVNSLKGIAEDILYTPSDIISNPDSADVVLEFGFRIALQTTEGPQTITELINSSAGIENIEIKECTSDEFLDFCVEAESKPASSAGDVLTAPVEKPTILVDSQKPGGSREEKEEADKQTKEKENETDKAEQKAKPKKKPKRAPVKKGEAQSFISVNIKKMDLLMDLIGELVIAEAVVLQNPDLKVPGLDLTNFQKSAGQLSKITSELQDAIMAMRMMPLKNTFQKMNRIVYDTSKKLGKDIELEVIGEDTEVDKNIIEHISDPLMHLIRNSVDHGIESDEDRKAIGKTEKGKVVLEAKNEGGQVWISVSDNGKGLKKDEILEKAKANGLLGNRTEKDLTEKEIFNFITAPGFSTKKKVTEYSGRGVGMDVVVKNIQQVGGVLDIESVEGQGSTMTMKIPLTLAIIDGIIFSVGETNFVTPTNSVTEFIRIEKDKLIVEPDGEEYVMIREECYPLIRLNRFYHLDNAVEEIEEGIVIILNHEDRKLAVFADRLAGEQEIVVKPIPSYVKKVKGISGCTQLGDGSISLILDTGGLVMN</sequence>
<dbReference type="InterPro" id="IPR002545">
    <property type="entry name" value="CheW-lke_dom"/>
</dbReference>
<dbReference type="InterPro" id="IPR008207">
    <property type="entry name" value="Sig_transdc_His_kin_Hpt_dom"/>
</dbReference>
<dbReference type="PROSITE" id="PS50851">
    <property type="entry name" value="CHEW"/>
    <property type="match status" value="1"/>
</dbReference>
<dbReference type="RefSeq" id="WP_055940996.1">
    <property type="nucleotide sequence ID" value="NZ_JAQDCV010000010.1"/>
</dbReference>
<evidence type="ECO:0000259" key="17">
    <source>
        <dbReference type="PROSITE" id="PS50851"/>
    </source>
</evidence>
<dbReference type="PROSITE" id="PS50109">
    <property type="entry name" value="HIS_KIN"/>
    <property type="match status" value="1"/>
</dbReference>
<dbReference type="EMBL" id="LLKB01000001">
    <property type="protein sequence ID" value="KQC85915.1"/>
    <property type="molecule type" value="Genomic_DNA"/>
</dbReference>
<dbReference type="SUPFAM" id="SSF50341">
    <property type="entry name" value="CheW-like"/>
    <property type="match status" value="1"/>
</dbReference>
<dbReference type="PRINTS" id="PR00344">
    <property type="entry name" value="BCTRLSENSOR"/>
</dbReference>
<gene>
    <name evidence="19" type="ORF">APZ18_01565</name>
</gene>
<evidence type="ECO:0000256" key="1">
    <source>
        <dbReference type="ARBA" id="ARBA00000085"/>
    </source>
</evidence>
<dbReference type="SMART" id="SM01231">
    <property type="entry name" value="H-kinase_dim"/>
    <property type="match status" value="1"/>
</dbReference>
<dbReference type="Gene3D" id="1.20.120.160">
    <property type="entry name" value="HPT domain"/>
    <property type="match status" value="1"/>
</dbReference>
<feature type="region of interest" description="Disordered" evidence="15">
    <location>
        <begin position="287"/>
        <end position="338"/>
    </location>
</feature>
<evidence type="ECO:0000259" key="18">
    <source>
        <dbReference type="PROSITE" id="PS50894"/>
    </source>
</evidence>
<dbReference type="InterPro" id="IPR036061">
    <property type="entry name" value="CheW-like_dom_sf"/>
</dbReference>
<keyword evidence="11" id="KW-0067">ATP-binding</keyword>
<proteinExistence type="predicted"/>
<organism evidence="19 20">
    <name type="scientific">Butyribacter intestini</name>
    <dbReference type="NCBI Taxonomy" id="1703332"/>
    <lineage>
        <taxon>Bacteria</taxon>
        <taxon>Bacillati</taxon>
        <taxon>Bacillota</taxon>
        <taxon>Clostridia</taxon>
        <taxon>Lachnospirales</taxon>
        <taxon>Lachnospiraceae</taxon>
        <taxon>Butyribacter</taxon>
    </lineage>
</organism>
<dbReference type="InterPro" id="IPR036641">
    <property type="entry name" value="HPT_dom_sf"/>
</dbReference>
<dbReference type="EC" id="2.7.13.3" evidence="3"/>
<dbReference type="SUPFAM" id="SSF55052">
    <property type="entry name" value="CheY-binding domain of CheA"/>
    <property type="match status" value="1"/>
</dbReference>
<dbReference type="GO" id="GO:0005737">
    <property type="term" value="C:cytoplasm"/>
    <property type="evidence" value="ECO:0007669"/>
    <property type="project" value="UniProtKB-SubCell"/>
</dbReference>
<dbReference type="InterPro" id="IPR005467">
    <property type="entry name" value="His_kinase_dom"/>
</dbReference>
<dbReference type="InterPro" id="IPR035891">
    <property type="entry name" value="CheY-binding_CheA"/>
</dbReference>
<evidence type="ECO:0000256" key="10">
    <source>
        <dbReference type="ARBA" id="ARBA00022777"/>
    </source>
</evidence>
<dbReference type="SMART" id="SM00260">
    <property type="entry name" value="CheW"/>
    <property type="match status" value="1"/>
</dbReference>
<keyword evidence="5" id="KW-0963">Cytoplasm</keyword>
<evidence type="ECO:0000256" key="6">
    <source>
        <dbReference type="ARBA" id="ARBA00022500"/>
    </source>
</evidence>
<evidence type="ECO:0000259" key="16">
    <source>
        <dbReference type="PROSITE" id="PS50109"/>
    </source>
</evidence>
<evidence type="ECO:0000256" key="12">
    <source>
        <dbReference type="ARBA" id="ARBA00023012"/>
    </source>
</evidence>
<dbReference type="InterPro" id="IPR037052">
    <property type="entry name" value="CheA-like_P2_sf"/>
</dbReference>
<dbReference type="GO" id="GO:0006935">
    <property type="term" value="P:chemotaxis"/>
    <property type="evidence" value="ECO:0007669"/>
    <property type="project" value="UniProtKB-KW"/>
</dbReference>
<dbReference type="Pfam" id="PF01627">
    <property type="entry name" value="Hpt"/>
    <property type="match status" value="1"/>
</dbReference>
<dbReference type="CDD" id="cd16916">
    <property type="entry name" value="HATPase_CheA-like"/>
    <property type="match status" value="1"/>
</dbReference>
<dbReference type="SMART" id="SM00073">
    <property type="entry name" value="HPT"/>
    <property type="match status" value="1"/>
</dbReference>
<dbReference type="FunFam" id="3.30.565.10:FF:000016">
    <property type="entry name" value="Chemotaxis protein CheA, putative"/>
    <property type="match status" value="1"/>
</dbReference>
<dbReference type="SUPFAM" id="SSF55874">
    <property type="entry name" value="ATPase domain of HSP90 chaperone/DNA topoisomerase II/histidine kinase"/>
    <property type="match status" value="1"/>
</dbReference>
<dbReference type="Pfam" id="PF01584">
    <property type="entry name" value="CheW"/>
    <property type="match status" value="1"/>
</dbReference>
<evidence type="ECO:0000256" key="7">
    <source>
        <dbReference type="ARBA" id="ARBA00022553"/>
    </source>
</evidence>
<evidence type="ECO:0000256" key="9">
    <source>
        <dbReference type="ARBA" id="ARBA00022741"/>
    </source>
</evidence>
<accession>A0AAW3JUS3</accession>
<feature type="compositionally biased region" description="Basic residues" evidence="15">
    <location>
        <begin position="327"/>
        <end position="337"/>
    </location>
</feature>
<keyword evidence="9" id="KW-0547">Nucleotide-binding</keyword>
<keyword evidence="8" id="KW-0808">Transferase</keyword>
<evidence type="ECO:0000256" key="13">
    <source>
        <dbReference type="ARBA" id="ARBA00035100"/>
    </source>
</evidence>
<evidence type="ECO:0000313" key="19">
    <source>
        <dbReference type="EMBL" id="KQC85915.1"/>
    </source>
</evidence>
<comment type="caution">
    <text evidence="19">The sequence shown here is derived from an EMBL/GenBank/DDBJ whole genome shotgun (WGS) entry which is preliminary data.</text>
</comment>
<dbReference type="Proteomes" id="UP000050833">
    <property type="component" value="Unassembled WGS sequence"/>
</dbReference>